<keyword evidence="3" id="KW-1185">Reference proteome</keyword>
<dbReference type="HOGENOM" id="CLU_1360439_0_0_1"/>
<feature type="compositionally biased region" description="Polar residues" evidence="1">
    <location>
        <begin position="1"/>
        <end position="11"/>
    </location>
</feature>
<dbReference type="GeneID" id="25304351"/>
<dbReference type="AlphaFoldDB" id="A0A0D2GTE7"/>
<dbReference type="VEuPathDB" id="FungiDB:Z517_04861"/>
<organism evidence="2 3">
    <name type="scientific">Fonsecaea pedrosoi CBS 271.37</name>
    <dbReference type="NCBI Taxonomy" id="1442368"/>
    <lineage>
        <taxon>Eukaryota</taxon>
        <taxon>Fungi</taxon>
        <taxon>Dikarya</taxon>
        <taxon>Ascomycota</taxon>
        <taxon>Pezizomycotina</taxon>
        <taxon>Eurotiomycetes</taxon>
        <taxon>Chaetothyriomycetidae</taxon>
        <taxon>Chaetothyriales</taxon>
        <taxon>Herpotrichiellaceae</taxon>
        <taxon>Fonsecaea</taxon>
    </lineage>
</organism>
<gene>
    <name evidence="2" type="ORF">Z517_04861</name>
</gene>
<feature type="region of interest" description="Disordered" evidence="1">
    <location>
        <begin position="96"/>
        <end position="162"/>
    </location>
</feature>
<accession>A0A0D2GTE7</accession>
<evidence type="ECO:0000313" key="3">
    <source>
        <dbReference type="Proteomes" id="UP000053029"/>
    </source>
</evidence>
<sequence length="201" mass="21716">MAATTRNNNACSADRPRSTPRTAEEEAAVLSLCDFWIRARQEHNAALALQQMRTKGAHLQAVQGWHYMSTVGGVEGCLSDDTESEAEELTAALDNWRSSSKRLDPKASPSHTPAGSVIGKAEPRYPATSIRRGNRGNKLPPLSDLARSTRSAGVNKRGATPTAKGRVAKAALCKPVFQMSLRPSNEIKSARIRALLCKARP</sequence>
<evidence type="ECO:0000313" key="2">
    <source>
        <dbReference type="EMBL" id="KIW81835.1"/>
    </source>
</evidence>
<evidence type="ECO:0000256" key="1">
    <source>
        <dbReference type="SAM" id="MobiDB-lite"/>
    </source>
</evidence>
<proteinExistence type="predicted"/>
<reference evidence="2 3" key="1">
    <citation type="submission" date="2015-01" db="EMBL/GenBank/DDBJ databases">
        <title>The Genome Sequence of Fonsecaea pedrosoi CBS 271.37.</title>
        <authorList>
            <consortium name="The Broad Institute Genomics Platform"/>
            <person name="Cuomo C."/>
            <person name="de Hoog S."/>
            <person name="Gorbushina A."/>
            <person name="Stielow B."/>
            <person name="Teixiera M."/>
            <person name="Abouelleil A."/>
            <person name="Chapman S.B."/>
            <person name="Priest M."/>
            <person name="Young S.K."/>
            <person name="Wortman J."/>
            <person name="Nusbaum C."/>
            <person name="Birren B."/>
        </authorList>
    </citation>
    <scope>NUCLEOTIDE SEQUENCE [LARGE SCALE GENOMIC DNA]</scope>
    <source>
        <strain evidence="2 3">CBS 271.37</strain>
    </source>
</reference>
<dbReference type="EMBL" id="KN846971">
    <property type="protein sequence ID" value="KIW81835.1"/>
    <property type="molecule type" value="Genomic_DNA"/>
</dbReference>
<protein>
    <submittedName>
        <fullName evidence="2">Unplaced genomic scaffold supercont1.3, whole genome shotgun sequence</fullName>
    </submittedName>
</protein>
<dbReference type="Proteomes" id="UP000053029">
    <property type="component" value="Unassembled WGS sequence"/>
</dbReference>
<dbReference type="OrthoDB" id="10404187at2759"/>
<feature type="region of interest" description="Disordered" evidence="1">
    <location>
        <begin position="1"/>
        <end position="23"/>
    </location>
</feature>
<name>A0A0D2GTE7_9EURO</name>
<dbReference type="RefSeq" id="XP_013285643.1">
    <property type="nucleotide sequence ID" value="XM_013430189.1"/>
</dbReference>